<dbReference type="InterPro" id="IPR036390">
    <property type="entry name" value="WH_DNA-bd_sf"/>
</dbReference>
<organism evidence="7">
    <name type="scientific">bioreactor metagenome</name>
    <dbReference type="NCBI Taxonomy" id="1076179"/>
    <lineage>
        <taxon>unclassified sequences</taxon>
        <taxon>metagenomes</taxon>
        <taxon>ecological metagenomes</taxon>
    </lineage>
</organism>
<evidence type="ECO:0000256" key="3">
    <source>
        <dbReference type="ARBA" id="ARBA00022833"/>
    </source>
</evidence>
<comment type="similarity">
    <text evidence="1">Belongs to the Fur family.</text>
</comment>
<sequence>MIRRNTIQCALVLEAVNKLRCHATADEIYDVLVQEHPTISRGTVYRNLQRLCEMGEIRKREIPGGADRFDHLCSNHYHARCVKCGCVFDVDMEYIADIEKFIKDTHGFEFTGHDIVFKGICPECKSKA</sequence>
<dbReference type="InterPro" id="IPR043135">
    <property type="entry name" value="Fur_C"/>
</dbReference>
<keyword evidence="2" id="KW-0678">Repressor</keyword>
<evidence type="ECO:0000313" key="7">
    <source>
        <dbReference type="EMBL" id="MPM32304.1"/>
    </source>
</evidence>
<gene>
    <name evidence="7" type="primary">perR_25</name>
    <name evidence="7" type="ORF">SDC9_78866</name>
</gene>
<dbReference type="InterPro" id="IPR036388">
    <property type="entry name" value="WH-like_DNA-bd_sf"/>
</dbReference>
<dbReference type="GO" id="GO:0045892">
    <property type="term" value="P:negative regulation of DNA-templated transcription"/>
    <property type="evidence" value="ECO:0007669"/>
    <property type="project" value="TreeGrafter"/>
</dbReference>
<evidence type="ECO:0000256" key="4">
    <source>
        <dbReference type="ARBA" id="ARBA00023015"/>
    </source>
</evidence>
<keyword evidence="4" id="KW-0805">Transcription regulation</keyword>
<evidence type="ECO:0000256" key="5">
    <source>
        <dbReference type="ARBA" id="ARBA00023125"/>
    </source>
</evidence>
<evidence type="ECO:0000256" key="1">
    <source>
        <dbReference type="ARBA" id="ARBA00007957"/>
    </source>
</evidence>
<dbReference type="Gene3D" id="1.10.10.10">
    <property type="entry name" value="Winged helix-like DNA-binding domain superfamily/Winged helix DNA-binding domain"/>
    <property type="match status" value="1"/>
</dbReference>
<dbReference type="GO" id="GO:0000976">
    <property type="term" value="F:transcription cis-regulatory region binding"/>
    <property type="evidence" value="ECO:0007669"/>
    <property type="project" value="TreeGrafter"/>
</dbReference>
<keyword evidence="6" id="KW-0804">Transcription</keyword>
<comment type="caution">
    <text evidence="7">The sequence shown here is derived from an EMBL/GenBank/DDBJ whole genome shotgun (WGS) entry which is preliminary data.</text>
</comment>
<evidence type="ECO:0000256" key="2">
    <source>
        <dbReference type="ARBA" id="ARBA00022491"/>
    </source>
</evidence>
<dbReference type="EMBL" id="VSSQ01006323">
    <property type="protein sequence ID" value="MPM32304.1"/>
    <property type="molecule type" value="Genomic_DNA"/>
</dbReference>
<protein>
    <submittedName>
        <fullName evidence="7">Peroxide operon regulator</fullName>
    </submittedName>
</protein>
<dbReference type="GO" id="GO:1900376">
    <property type="term" value="P:regulation of secondary metabolite biosynthetic process"/>
    <property type="evidence" value="ECO:0007669"/>
    <property type="project" value="TreeGrafter"/>
</dbReference>
<dbReference type="PANTHER" id="PTHR33202:SF7">
    <property type="entry name" value="FERRIC UPTAKE REGULATION PROTEIN"/>
    <property type="match status" value="1"/>
</dbReference>
<dbReference type="Pfam" id="PF01475">
    <property type="entry name" value="FUR"/>
    <property type="match status" value="1"/>
</dbReference>
<dbReference type="CDD" id="cd07153">
    <property type="entry name" value="Fur_like"/>
    <property type="match status" value="1"/>
</dbReference>
<dbReference type="GO" id="GO:0003700">
    <property type="term" value="F:DNA-binding transcription factor activity"/>
    <property type="evidence" value="ECO:0007669"/>
    <property type="project" value="InterPro"/>
</dbReference>
<keyword evidence="5" id="KW-0238">DNA-binding</keyword>
<dbReference type="AlphaFoldDB" id="A0A644Z2B1"/>
<dbReference type="Gene3D" id="3.30.1490.190">
    <property type="match status" value="1"/>
</dbReference>
<dbReference type="PANTHER" id="PTHR33202">
    <property type="entry name" value="ZINC UPTAKE REGULATION PROTEIN"/>
    <property type="match status" value="1"/>
</dbReference>
<name>A0A644Z2B1_9ZZZZ</name>
<proteinExistence type="inferred from homology"/>
<keyword evidence="3" id="KW-0862">Zinc</keyword>
<reference evidence="7" key="1">
    <citation type="submission" date="2019-08" db="EMBL/GenBank/DDBJ databases">
        <authorList>
            <person name="Kucharzyk K."/>
            <person name="Murdoch R.W."/>
            <person name="Higgins S."/>
            <person name="Loffler F."/>
        </authorList>
    </citation>
    <scope>NUCLEOTIDE SEQUENCE</scope>
</reference>
<dbReference type="GO" id="GO:0008270">
    <property type="term" value="F:zinc ion binding"/>
    <property type="evidence" value="ECO:0007669"/>
    <property type="project" value="TreeGrafter"/>
</dbReference>
<dbReference type="InterPro" id="IPR002481">
    <property type="entry name" value="FUR"/>
</dbReference>
<dbReference type="SUPFAM" id="SSF46785">
    <property type="entry name" value="Winged helix' DNA-binding domain"/>
    <property type="match status" value="1"/>
</dbReference>
<accession>A0A644Z2B1</accession>
<evidence type="ECO:0000256" key="6">
    <source>
        <dbReference type="ARBA" id="ARBA00023163"/>
    </source>
</evidence>